<dbReference type="InterPro" id="IPR037458">
    <property type="entry name" value="L-MDH/L-LDH_FMN-bd"/>
</dbReference>
<evidence type="ECO:0000256" key="3">
    <source>
        <dbReference type="ARBA" id="ARBA00004569"/>
    </source>
</evidence>
<protein>
    <recommendedName>
        <fullName evidence="16">L-lactate dehydrogenase (cytochrome)</fullName>
        <ecNumber evidence="15">1.1.2.3</ecNumber>
    </recommendedName>
</protein>
<evidence type="ECO:0000256" key="17">
    <source>
        <dbReference type="SAM" id="MobiDB-lite"/>
    </source>
</evidence>
<keyword evidence="21" id="KW-1185">Reference proteome</keyword>
<dbReference type="Pfam" id="PF00173">
    <property type="entry name" value="Cyt-b5"/>
    <property type="match status" value="1"/>
</dbReference>
<evidence type="ECO:0000256" key="12">
    <source>
        <dbReference type="ARBA" id="ARBA00052399"/>
    </source>
</evidence>
<evidence type="ECO:0000256" key="7">
    <source>
        <dbReference type="ARBA" id="ARBA00022643"/>
    </source>
</evidence>
<keyword evidence="9" id="KW-0560">Oxidoreductase</keyword>
<dbReference type="InterPro" id="IPR000262">
    <property type="entry name" value="FMN-dep_DH"/>
</dbReference>
<evidence type="ECO:0000256" key="16">
    <source>
        <dbReference type="ARBA" id="ARBA00068515"/>
    </source>
</evidence>
<evidence type="ECO:0000259" key="19">
    <source>
        <dbReference type="PROSITE" id="PS51349"/>
    </source>
</evidence>
<dbReference type="SMART" id="SM01117">
    <property type="entry name" value="Cyt-b5"/>
    <property type="match status" value="1"/>
</dbReference>
<dbReference type="CDD" id="cd02922">
    <property type="entry name" value="FCB2_FMN"/>
    <property type="match status" value="1"/>
</dbReference>
<dbReference type="Gene3D" id="3.10.120.10">
    <property type="entry name" value="Cytochrome b5-like heme/steroid binding domain"/>
    <property type="match status" value="1"/>
</dbReference>
<keyword evidence="6" id="KW-0285">Flavoprotein</keyword>
<keyword evidence="7" id="KW-0288">FMN</keyword>
<sequence>MTTNPSQQPLITASEISKHQSPDDLWMVIDGLVYDLTAFAPTHPGGPGVLLQHAGRDGTAAYSEVHAPSLIKTALPESSLVGRLDEASVTDDWTTRTPSLATPATPATTMPDSSSSSSFSVSSSSTSAQAPPSAPTTKPPLASLINTHDFAHAAQASFTPKAWAFVSSAATDCLTHARNASCYAGITLRPRVLRDVSRPNTGTTMLGHEVASPLFCAPTSMGRMIHPQGEREIARGCRRAGVPQCVSTSCSFPFGEVADAHEEEMLMMMEDAGGGGGSGRQVSIPRVPVFFQLYMDKDRSKSEKLLREVVARGARGIFLTVDAPVIGKREADERVQNDAHLRMPMTGIKPKALDKKGGGVGRLMGGFIDASMTWDAVPWIRSIVGDDVAIAVKGVQTAADAVRAMEAGCDAVYISNHGGRSLDTSPATVLVLLELQRCCPQVFDRMEVFVDGGIWRGTDVFKALCLGAKAVGIGRGFLYGLNYGQEGIEKFVSILNDELQTTMQMCGITRVDQCHPGLLHTGAIDHLVPQGEEHPYAKWSPKSRL</sequence>
<dbReference type="PANTHER" id="PTHR10578">
    <property type="entry name" value="S -2-HYDROXY-ACID OXIDASE-RELATED"/>
    <property type="match status" value="1"/>
</dbReference>
<dbReference type="InterPro" id="IPR001199">
    <property type="entry name" value="Cyt_B5-like_heme/steroid-bd"/>
</dbReference>
<dbReference type="GeneID" id="70183188"/>
<dbReference type="PANTHER" id="PTHR10578:SF104">
    <property type="entry name" value="CYTOCHROME B2, MITOCHONDRIAL-RELATED"/>
    <property type="match status" value="1"/>
</dbReference>
<keyword evidence="8" id="KW-0479">Metal-binding</keyword>
<comment type="subunit">
    <text evidence="4">Homotetramer.</text>
</comment>
<evidence type="ECO:0000313" key="20">
    <source>
        <dbReference type="EMBL" id="KAH7033248.1"/>
    </source>
</evidence>
<dbReference type="SUPFAM" id="SSF51395">
    <property type="entry name" value="FMN-linked oxidoreductases"/>
    <property type="match status" value="1"/>
</dbReference>
<evidence type="ECO:0000256" key="5">
    <source>
        <dbReference type="ARBA" id="ARBA00022617"/>
    </source>
</evidence>
<feature type="region of interest" description="Disordered" evidence="17">
    <location>
        <begin position="86"/>
        <end position="141"/>
    </location>
</feature>
<dbReference type="PROSITE" id="PS50255">
    <property type="entry name" value="CYTOCHROME_B5_2"/>
    <property type="match status" value="1"/>
</dbReference>
<keyword evidence="10" id="KW-0408">Iron</keyword>
<dbReference type="InterPro" id="IPR036400">
    <property type="entry name" value="Cyt_B5-like_heme/steroid_sf"/>
</dbReference>
<evidence type="ECO:0000256" key="14">
    <source>
        <dbReference type="ARBA" id="ARBA00061589"/>
    </source>
</evidence>
<comment type="catalytic activity">
    <reaction evidence="12">
        <text>(S)-lactate + 2 Fe(III)-[cytochrome c] = 2 Fe(II)-[cytochrome c] + pyruvate + 2 H(+)</text>
        <dbReference type="Rhea" id="RHEA:19909"/>
        <dbReference type="Rhea" id="RHEA-COMP:10350"/>
        <dbReference type="Rhea" id="RHEA-COMP:14399"/>
        <dbReference type="ChEBI" id="CHEBI:15361"/>
        <dbReference type="ChEBI" id="CHEBI:15378"/>
        <dbReference type="ChEBI" id="CHEBI:16651"/>
        <dbReference type="ChEBI" id="CHEBI:29033"/>
        <dbReference type="ChEBI" id="CHEBI:29034"/>
        <dbReference type="EC" id="1.1.2.3"/>
    </reaction>
    <physiologicalReaction direction="left-to-right" evidence="12">
        <dbReference type="Rhea" id="RHEA:19910"/>
    </physiologicalReaction>
</comment>
<evidence type="ECO:0000256" key="1">
    <source>
        <dbReference type="ARBA" id="ARBA00001917"/>
    </source>
</evidence>
<dbReference type="EMBL" id="JAGTJQ010000004">
    <property type="protein sequence ID" value="KAH7033248.1"/>
    <property type="molecule type" value="Genomic_DNA"/>
</dbReference>
<dbReference type="AlphaFoldDB" id="A0A9P8YBV1"/>
<evidence type="ECO:0000256" key="2">
    <source>
        <dbReference type="ARBA" id="ARBA00001970"/>
    </source>
</evidence>
<comment type="cofactor">
    <cofactor evidence="1">
        <name>FMN</name>
        <dbReference type="ChEBI" id="CHEBI:58210"/>
    </cofactor>
</comment>
<dbReference type="Gene3D" id="3.20.20.70">
    <property type="entry name" value="Aldolase class I"/>
    <property type="match status" value="1"/>
</dbReference>
<dbReference type="RefSeq" id="XP_046014080.1">
    <property type="nucleotide sequence ID" value="XM_046153642.1"/>
</dbReference>
<dbReference type="PROSITE" id="PS51349">
    <property type="entry name" value="FMN_HYDROXY_ACID_DH_2"/>
    <property type="match status" value="1"/>
</dbReference>
<dbReference type="FunFam" id="3.20.20.70:FF:000062">
    <property type="entry name" value="Cytochrome b2, mitochondrial, putative"/>
    <property type="match status" value="1"/>
</dbReference>
<evidence type="ECO:0000256" key="13">
    <source>
        <dbReference type="ARBA" id="ARBA00061137"/>
    </source>
</evidence>
<comment type="subcellular location">
    <subcellularLocation>
        <location evidence="3">Mitochondrion intermembrane space</location>
    </subcellularLocation>
</comment>
<dbReference type="Pfam" id="PF01070">
    <property type="entry name" value="FMN_dh"/>
    <property type="match status" value="1"/>
</dbReference>
<feature type="domain" description="FMN hydroxy acid dehydrogenase" evidence="19">
    <location>
        <begin position="139"/>
        <end position="524"/>
    </location>
</feature>
<feature type="compositionally biased region" description="Low complexity" evidence="17">
    <location>
        <begin position="95"/>
        <end position="131"/>
    </location>
</feature>
<evidence type="ECO:0000256" key="9">
    <source>
        <dbReference type="ARBA" id="ARBA00023002"/>
    </source>
</evidence>
<evidence type="ECO:0000256" key="8">
    <source>
        <dbReference type="ARBA" id="ARBA00022723"/>
    </source>
</evidence>
<dbReference type="GO" id="GO:0005758">
    <property type="term" value="C:mitochondrial intermembrane space"/>
    <property type="evidence" value="ECO:0007669"/>
    <property type="project" value="UniProtKB-SubCell"/>
</dbReference>
<evidence type="ECO:0000313" key="21">
    <source>
        <dbReference type="Proteomes" id="UP000756346"/>
    </source>
</evidence>
<comment type="caution">
    <text evidence="20">The sequence shown here is derived from an EMBL/GenBank/DDBJ whole genome shotgun (WGS) entry which is preliminary data.</text>
</comment>
<dbReference type="GO" id="GO:0046872">
    <property type="term" value="F:metal ion binding"/>
    <property type="evidence" value="ECO:0007669"/>
    <property type="project" value="UniProtKB-KW"/>
</dbReference>
<dbReference type="InterPro" id="IPR037396">
    <property type="entry name" value="FMN_HAD"/>
</dbReference>
<accession>A0A9P8YBV1</accession>
<dbReference type="SUPFAM" id="SSF55856">
    <property type="entry name" value="Cytochrome b5-like heme/steroid binding domain"/>
    <property type="match status" value="1"/>
</dbReference>
<evidence type="ECO:0000256" key="6">
    <source>
        <dbReference type="ARBA" id="ARBA00022630"/>
    </source>
</evidence>
<evidence type="ECO:0000256" key="15">
    <source>
        <dbReference type="ARBA" id="ARBA00066458"/>
    </source>
</evidence>
<dbReference type="EC" id="1.1.2.3" evidence="15"/>
<evidence type="ECO:0000256" key="4">
    <source>
        <dbReference type="ARBA" id="ARBA00011881"/>
    </source>
</evidence>
<evidence type="ECO:0000259" key="18">
    <source>
        <dbReference type="PROSITE" id="PS50255"/>
    </source>
</evidence>
<organism evidence="20 21">
    <name type="scientific">Microdochium trichocladiopsis</name>
    <dbReference type="NCBI Taxonomy" id="1682393"/>
    <lineage>
        <taxon>Eukaryota</taxon>
        <taxon>Fungi</taxon>
        <taxon>Dikarya</taxon>
        <taxon>Ascomycota</taxon>
        <taxon>Pezizomycotina</taxon>
        <taxon>Sordariomycetes</taxon>
        <taxon>Xylariomycetidae</taxon>
        <taxon>Xylariales</taxon>
        <taxon>Microdochiaceae</taxon>
        <taxon>Microdochium</taxon>
    </lineage>
</organism>
<reference evidence="20" key="1">
    <citation type="journal article" date="2021" name="Nat. Commun.">
        <title>Genetic determinants of endophytism in the Arabidopsis root mycobiome.</title>
        <authorList>
            <person name="Mesny F."/>
            <person name="Miyauchi S."/>
            <person name="Thiergart T."/>
            <person name="Pickel B."/>
            <person name="Atanasova L."/>
            <person name="Karlsson M."/>
            <person name="Huettel B."/>
            <person name="Barry K.W."/>
            <person name="Haridas S."/>
            <person name="Chen C."/>
            <person name="Bauer D."/>
            <person name="Andreopoulos W."/>
            <person name="Pangilinan J."/>
            <person name="LaButti K."/>
            <person name="Riley R."/>
            <person name="Lipzen A."/>
            <person name="Clum A."/>
            <person name="Drula E."/>
            <person name="Henrissat B."/>
            <person name="Kohler A."/>
            <person name="Grigoriev I.V."/>
            <person name="Martin F.M."/>
            <person name="Hacquard S."/>
        </authorList>
    </citation>
    <scope>NUCLEOTIDE SEQUENCE</scope>
    <source>
        <strain evidence="20">MPI-CAGE-CH-0230</strain>
    </source>
</reference>
<name>A0A9P8YBV1_9PEZI</name>
<dbReference type="InterPro" id="IPR013785">
    <property type="entry name" value="Aldolase_TIM"/>
</dbReference>
<comment type="similarity">
    <text evidence="13">In the C-terminal section; belongs to the FMN-dependent alpha-hydroxy acid dehydrogenase family.</text>
</comment>
<evidence type="ECO:0000256" key="11">
    <source>
        <dbReference type="ARBA" id="ARBA00023128"/>
    </source>
</evidence>
<comment type="similarity">
    <text evidence="14">In the N-terminal section; belongs to the cytochrome b5 family.</text>
</comment>
<dbReference type="GO" id="GO:0004460">
    <property type="term" value="F:L-lactate dehydrogenase (cytochrome) activity"/>
    <property type="evidence" value="ECO:0007669"/>
    <property type="project" value="UniProtKB-EC"/>
</dbReference>
<proteinExistence type="inferred from homology"/>
<dbReference type="Proteomes" id="UP000756346">
    <property type="component" value="Unassembled WGS sequence"/>
</dbReference>
<evidence type="ECO:0000256" key="10">
    <source>
        <dbReference type="ARBA" id="ARBA00023004"/>
    </source>
</evidence>
<feature type="domain" description="Cytochrome b5 heme-binding" evidence="18">
    <location>
        <begin position="8"/>
        <end position="85"/>
    </location>
</feature>
<dbReference type="OrthoDB" id="1925334at2759"/>
<comment type="cofactor">
    <cofactor evidence="2">
        <name>heme b</name>
        <dbReference type="ChEBI" id="CHEBI:60344"/>
    </cofactor>
</comment>
<gene>
    <name evidence="20" type="ORF">B0I36DRAFT_321047</name>
</gene>
<keyword evidence="11" id="KW-0496">Mitochondrion</keyword>
<keyword evidence="5" id="KW-0349">Heme</keyword>